<dbReference type="GO" id="GO:0003924">
    <property type="term" value="F:GTPase activity"/>
    <property type="evidence" value="ECO:0007669"/>
    <property type="project" value="InterPro"/>
</dbReference>
<dbReference type="InterPro" id="IPR001806">
    <property type="entry name" value="Small_GTPase"/>
</dbReference>
<dbReference type="PRINTS" id="PR00449">
    <property type="entry name" value="RASTRNSFRMNG"/>
</dbReference>
<evidence type="ECO:0008006" key="4">
    <source>
        <dbReference type="Google" id="ProtNLM"/>
    </source>
</evidence>
<dbReference type="OrthoDB" id="10254700at2759"/>
<dbReference type="InterPro" id="IPR005225">
    <property type="entry name" value="Small_GTP-bd"/>
</dbReference>
<evidence type="ECO:0000256" key="2">
    <source>
        <dbReference type="ARBA" id="ARBA00022741"/>
    </source>
</evidence>
<evidence type="ECO:0000256" key="1">
    <source>
        <dbReference type="ARBA" id="ARBA00006270"/>
    </source>
</evidence>
<dbReference type="AlphaFoldDB" id="A0A0K2V6Q2"/>
<dbReference type="SMART" id="SM00174">
    <property type="entry name" value="RHO"/>
    <property type="match status" value="1"/>
</dbReference>
<evidence type="ECO:0000313" key="3">
    <source>
        <dbReference type="EMBL" id="CDW45616.1"/>
    </source>
</evidence>
<dbReference type="OMA" id="YKNVNLH"/>
<comment type="similarity">
    <text evidence="1">Belongs to the small GTPase superfamily. Rab family.</text>
</comment>
<dbReference type="Pfam" id="PF00071">
    <property type="entry name" value="Ras"/>
    <property type="match status" value="1"/>
</dbReference>
<dbReference type="PROSITE" id="PS51419">
    <property type="entry name" value="RAB"/>
    <property type="match status" value="1"/>
</dbReference>
<dbReference type="Gene3D" id="3.40.50.300">
    <property type="entry name" value="P-loop containing nucleotide triphosphate hydrolases"/>
    <property type="match status" value="1"/>
</dbReference>
<dbReference type="SMART" id="SM00175">
    <property type="entry name" value="RAB"/>
    <property type="match status" value="1"/>
</dbReference>
<keyword evidence="2" id="KW-0547">Nucleotide-binding</keyword>
<name>A0A0K2V6Q2_LEPSM</name>
<dbReference type="NCBIfam" id="TIGR00231">
    <property type="entry name" value="small_GTP"/>
    <property type="match status" value="1"/>
</dbReference>
<sequence length="221" mass="24960">MSDSEEDEKAEKQYKIIIIGDPETGKSSLVSKYTKDKFSKQYKPTTGVEFYLKRTIVTGGKYITLKLWDIEGTALKGKMLDNYIYGANALIFLYDVTNAESINNLEKWVSACRKKLTKEPPVFALVANKIDLEHLRKVKSDRHHKFAQENQLSTFAVSSKTGEGVNLCFQKISAELLGIKLSKAEQEQHQPVFKAEIVSYPDDKLPAPPQSNFKTTVCCIQ</sequence>
<dbReference type="SUPFAM" id="SSF52540">
    <property type="entry name" value="P-loop containing nucleoside triphosphate hydrolases"/>
    <property type="match status" value="1"/>
</dbReference>
<accession>A0A0K2V6Q2</accession>
<dbReference type="FunFam" id="3.40.50.300:FF:001447">
    <property type="entry name" value="Ras-related protein Rab-1B"/>
    <property type="match status" value="1"/>
</dbReference>
<dbReference type="PROSITE" id="PS51421">
    <property type="entry name" value="RAS"/>
    <property type="match status" value="1"/>
</dbReference>
<proteinExistence type="inferred from homology"/>
<dbReference type="GO" id="GO:0005525">
    <property type="term" value="F:GTP binding"/>
    <property type="evidence" value="ECO:0007669"/>
    <property type="project" value="InterPro"/>
</dbReference>
<reference evidence="3" key="1">
    <citation type="submission" date="2014-05" db="EMBL/GenBank/DDBJ databases">
        <authorList>
            <person name="Chronopoulou M."/>
        </authorList>
    </citation>
    <scope>NUCLEOTIDE SEQUENCE</scope>
    <source>
        <tissue evidence="3">Whole organism</tissue>
    </source>
</reference>
<dbReference type="InterPro" id="IPR027417">
    <property type="entry name" value="P-loop_NTPase"/>
</dbReference>
<dbReference type="PANTHER" id="PTHR47978">
    <property type="match status" value="1"/>
</dbReference>
<dbReference type="EMBL" id="HACA01028255">
    <property type="protein sequence ID" value="CDW45616.1"/>
    <property type="molecule type" value="Transcribed_RNA"/>
</dbReference>
<dbReference type="SMART" id="SM00176">
    <property type="entry name" value="RAN"/>
    <property type="match status" value="1"/>
</dbReference>
<organism evidence="3">
    <name type="scientific">Lepeophtheirus salmonis</name>
    <name type="common">Salmon louse</name>
    <name type="synonym">Caligus salmonis</name>
    <dbReference type="NCBI Taxonomy" id="72036"/>
    <lineage>
        <taxon>Eukaryota</taxon>
        <taxon>Metazoa</taxon>
        <taxon>Ecdysozoa</taxon>
        <taxon>Arthropoda</taxon>
        <taxon>Crustacea</taxon>
        <taxon>Multicrustacea</taxon>
        <taxon>Hexanauplia</taxon>
        <taxon>Copepoda</taxon>
        <taxon>Siphonostomatoida</taxon>
        <taxon>Caligidae</taxon>
        <taxon>Lepeophtheirus</taxon>
    </lineage>
</organism>
<dbReference type="SMART" id="SM00173">
    <property type="entry name" value="RAS"/>
    <property type="match status" value="1"/>
</dbReference>
<protein>
    <recommendedName>
        <fullName evidence="4">Ras-related protein Rab-28</fullName>
    </recommendedName>
</protein>